<dbReference type="AlphaFoldDB" id="A0A4Y4CQR1"/>
<feature type="transmembrane region" description="Helical" evidence="6">
    <location>
        <begin position="102"/>
        <end position="119"/>
    </location>
</feature>
<keyword evidence="3 6" id="KW-0812">Transmembrane</keyword>
<evidence type="ECO:0000256" key="5">
    <source>
        <dbReference type="ARBA" id="ARBA00023136"/>
    </source>
</evidence>
<keyword evidence="2" id="KW-1003">Cell membrane</keyword>
<dbReference type="Pfam" id="PF00892">
    <property type="entry name" value="EamA"/>
    <property type="match status" value="2"/>
</dbReference>
<dbReference type="PANTHER" id="PTHR32322">
    <property type="entry name" value="INNER MEMBRANE TRANSPORTER"/>
    <property type="match status" value="1"/>
</dbReference>
<feature type="transmembrane region" description="Helical" evidence="6">
    <location>
        <begin position="72"/>
        <end position="90"/>
    </location>
</feature>
<sequence length="302" mass="32573">MSNLPGLKRWLPALALVVLSCTWGYTWVMVKQALEYASPFSLAAQRAVGGALALVLAVRLTGRSMALVAPRMTLLLGLIQVSGFTILQTSALVEGGPGKTSVLIFTMPIWTLLMSWPLLGERVQGRQWLAAVSTLGGLLLIIEPWNMQTSLASKLLGLSAALCWAVGTILTKRLRQAHRVDLLVLTMWQMIFGALPLLLMMELAPGRATNWTPDYLLMLTFLSVASIALCWWLWGWILNRVPAWEASLSVLGTPVVAILSSRLTLGEAFKPSEVAGIVLIGGGLALLSLFGWLASRRSGAGG</sequence>
<feature type="transmembrane region" description="Helical" evidence="6">
    <location>
        <begin position="40"/>
        <end position="60"/>
    </location>
</feature>
<feature type="transmembrane region" description="Helical" evidence="6">
    <location>
        <begin position="275"/>
        <end position="294"/>
    </location>
</feature>
<evidence type="ECO:0000313" key="8">
    <source>
        <dbReference type="EMBL" id="GEC95258.1"/>
    </source>
</evidence>
<dbReference type="PANTHER" id="PTHR32322:SF18">
    <property type="entry name" value="S-ADENOSYLMETHIONINE_S-ADENOSYLHOMOCYSTEINE TRANSPORTER"/>
    <property type="match status" value="1"/>
</dbReference>
<dbReference type="RefSeq" id="WP_141350567.1">
    <property type="nucleotide sequence ID" value="NZ_BJNV01000015.1"/>
</dbReference>
<gene>
    <name evidence="8" type="ORF">ZRA01_13310</name>
</gene>
<keyword evidence="4 6" id="KW-1133">Transmembrane helix</keyword>
<evidence type="ECO:0000256" key="6">
    <source>
        <dbReference type="SAM" id="Phobius"/>
    </source>
</evidence>
<dbReference type="Proteomes" id="UP000318422">
    <property type="component" value="Unassembled WGS sequence"/>
</dbReference>
<comment type="subcellular location">
    <subcellularLocation>
        <location evidence="1">Cell membrane</location>
        <topology evidence="1">Multi-pass membrane protein</topology>
    </subcellularLocation>
</comment>
<feature type="transmembrane region" description="Helical" evidence="6">
    <location>
        <begin position="151"/>
        <end position="170"/>
    </location>
</feature>
<keyword evidence="5 6" id="KW-0472">Membrane</keyword>
<feature type="transmembrane region" description="Helical" evidence="6">
    <location>
        <begin position="215"/>
        <end position="234"/>
    </location>
</feature>
<protein>
    <submittedName>
        <fullName evidence="8">Permease</fullName>
    </submittedName>
</protein>
<proteinExistence type="predicted"/>
<organism evidence="8 9">
    <name type="scientific">Zoogloea ramigera</name>
    <dbReference type="NCBI Taxonomy" id="350"/>
    <lineage>
        <taxon>Bacteria</taxon>
        <taxon>Pseudomonadati</taxon>
        <taxon>Pseudomonadota</taxon>
        <taxon>Betaproteobacteria</taxon>
        <taxon>Rhodocyclales</taxon>
        <taxon>Zoogloeaceae</taxon>
        <taxon>Zoogloea</taxon>
    </lineage>
</organism>
<comment type="caution">
    <text evidence="8">The sequence shown here is derived from an EMBL/GenBank/DDBJ whole genome shotgun (WGS) entry which is preliminary data.</text>
</comment>
<evidence type="ECO:0000256" key="1">
    <source>
        <dbReference type="ARBA" id="ARBA00004651"/>
    </source>
</evidence>
<dbReference type="SUPFAM" id="SSF103481">
    <property type="entry name" value="Multidrug resistance efflux transporter EmrE"/>
    <property type="match status" value="2"/>
</dbReference>
<dbReference type="OrthoDB" id="5430053at2"/>
<dbReference type="GO" id="GO:0005886">
    <property type="term" value="C:plasma membrane"/>
    <property type="evidence" value="ECO:0007669"/>
    <property type="project" value="UniProtKB-SubCell"/>
</dbReference>
<evidence type="ECO:0000313" key="9">
    <source>
        <dbReference type="Proteomes" id="UP000318422"/>
    </source>
</evidence>
<evidence type="ECO:0000259" key="7">
    <source>
        <dbReference type="Pfam" id="PF00892"/>
    </source>
</evidence>
<keyword evidence="9" id="KW-1185">Reference proteome</keyword>
<dbReference type="InterPro" id="IPR037185">
    <property type="entry name" value="EmrE-like"/>
</dbReference>
<feature type="transmembrane region" description="Helical" evidence="6">
    <location>
        <begin position="182"/>
        <end position="203"/>
    </location>
</feature>
<evidence type="ECO:0000256" key="2">
    <source>
        <dbReference type="ARBA" id="ARBA00022475"/>
    </source>
</evidence>
<feature type="transmembrane region" description="Helical" evidence="6">
    <location>
        <begin position="246"/>
        <end position="263"/>
    </location>
</feature>
<accession>A0A4Y4CQR1</accession>
<dbReference type="InterPro" id="IPR000620">
    <property type="entry name" value="EamA_dom"/>
</dbReference>
<feature type="domain" description="EamA" evidence="7">
    <location>
        <begin position="13"/>
        <end position="142"/>
    </location>
</feature>
<evidence type="ECO:0000256" key="4">
    <source>
        <dbReference type="ARBA" id="ARBA00022989"/>
    </source>
</evidence>
<feature type="transmembrane region" description="Helical" evidence="6">
    <location>
        <begin position="128"/>
        <end position="145"/>
    </location>
</feature>
<dbReference type="InterPro" id="IPR050638">
    <property type="entry name" value="AA-Vitamin_Transporters"/>
</dbReference>
<evidence type="ECO:0000256" key="3">
    <source>
        <dbReference type="ARBA" id="ARBA00022692"/>
    </source>
</evidence>
<feature type="domain" description="EamA" evidence="7">
    <location>
        <begin position="155"/>
        <end position="288"/>
    </location>
</feature>
<reference evidence="8 9" key="1">
    <citation type="submission" date="2019-06" db="EMBL/GenBank/DDBJ databases">
        <title>Whole genome shotgun sequence of Zoogloea ramigera NBRC 15342.</title>
        <authorList>
            <person name="Hosoyama A."/>
            <person name="Uohara A."/>
            <person name="Ohji S."/>
            <person name="Ichikawa N."/>
        </authorList>
    </citation>
    <scope>NUCLEOTIDE SEQUENCE [LARGE SCALE GENOMIC DNA]</scope>
    <source>
        <strain evidence="8 9">NBRC 15342</strain>
    </source>
</reference>
<dbReference type="EMBL" id="BJNV01000015">
    <property type="protein sequence ID" value="GEC95258.1"/>
    <property type="molecule type" value="Genomic_DNA"/>
</dbReference>
<name>A0A4Y4CQR1_ZOORA</name>